<dbReference type="Proteomes" id="UP001281410">
    <property type="component" value="Unassembled WGS sequence"/>
</dbReference>
<dbReference type="Pfam" id="PF00560">
    <property type="entry name" value="LRR_1"/>
    <property type="match status" value="4"/>
</dbReference>
<evidence type="ECO:0000259" key="13">
    <source>
        <dbReference type="PROSITE" id="PS50011"/>
    </source>
</evidence>
<keyword evidence="4 11" id="KW-0812">Transmembrane</keyword>
<dbReference type="FunFam" id="3.80.10.10:FF:000400">
    <property type="entry name" value="Nuclear pore complex protein NUP107"/>
    <property type="match status" value="1"/>
</dbReference>
<keyword evidence="5 12" id="KW-0732">Signal</keyword>
<evidence type="ECO:0000256" key="4">
    <source>
        <dbReference type="ARBA" id="ARBA00022692"/>
    </source>
</evidence>
<keyword evidence="2" id="KW-0597">Phosphoprotein</keyword>
<keyword evidence="7 11" id="KW-1133">Transmembrane helix</keyword>
<dbReference type="PROSITE" id="PS50011">
    <property type="entry name" value="PROTEIN_KINASE_DOM"/>
    <property type="match status" value="1"/>
</dbReference>
<dbReference type="CDD" id="cd14066">
    <property type="entry name" value="STKc_IRAK"/>
    <property type="match status" value="1"/>
</dbReference>
<dbReference type="InterPro" id="IPR001611">
    <property type="entry name" value="Leu-rich_rpt"/>
</dbReference>
<dbReference type="PANTHER" id="PTHR48007">
    <property type="entry name" value="LEUCINE-RICH REPEAT RECEPTOR-LIKE PROTEIN KINASE PXC1"/>
    <property type="match status" value="1"/>
</dbReference>
<dbReference type="InterPro" id="IPR013210">
    <property type="entry name" value="LRR_N_plant-typ"/>
</dbReference>
<proteinExistence type="predicted"/>
<dbReference type="InterPro" id="IPR046959">
    <property type="entry name" value="PRK1-6/SRF4-like"/>
</dbReference>
<keyword evidence="6" id="KW-0677">Repeat</keyword>
<name>A0AAE0AHJ4_9ROSI</name>
<protein>
    <recommendedName>
        <fullName evidence="13">Protein kinase domain-containing protein</fullName>
    </recommendedName>
</protein>
<keyword evidence="9" id="KW-0675">Receptor</keyword>
<feature type="chain" id="PRO_5042005346" description="Protein kinase domain-containing protein" evidence="12">
    <location>
        <begin position="28"/>
        <end position="634"/>
    </location>
</feature>
<keyword evidence="3" id="KW-0433">Leucine-rich repeat</keyword>
<dbReference type="InterPro" id="IPR000719">
    <property type="entry name" value="Prot_kinase_dom"/>
</dbReference>
<dbReference type="InterPro" id="IPR032675">
    <property type="entry name" value="LRR_dom_sf"/>
</dbReference>
<dbReference type="AlphaFoldDB" id="A0AAE0AHJ4"/>
<gene>
    <name evidence="14" type="ORF">Dsin_018068</name>
</gene>
<evidence type="ECO:0000256" key="1">
    <source>
        <dbReference type="ARBA" id="ARBA00004167"/>
    </source>
</evidence>
<dbReference type="GO" id="GO:0005524">
    <property type="term" value="F:ATP binding"/>
    <property type="evidence" value="ECO:0007669"/>
    <property type="project" value="InterPro"/>
</dbReference>
<dbReference type="GO" id="GO:0016020">
    <property type="term" value="C:membrane"/>
    <property type="evidence" value="ECO:0007669"/>
    <property type="project" value="UniProtKB-SubCell"/>
</dbReference>
<feature type="region of interest" description="Disordered" evidence="10">
    <location>
        <begin position="299"/>
        <end position="342"/>
    </location>
</feature>
<dbReference type="GO" id="GO:0004672">
    <property type="term" value="F:protein kinase activity"/>
    <property type="evidence" value="ECO:0007669"/>
    <property type="project" value="InterPro"/>
</dbReference>
<comment type="caution">
    <text evidence="14">The sequence shown here is derived from an EMBL/GenBank/DDBJ whole genome shotgun (WGS) entry which is preliminary data.</text>
</comment>
<evidence type="ECO:0000256" key="6">
    <source>
        <dbReference type="ARBA" id="ARBA00022737"/>
    </source>
</evidence>
<dbReference type="EMBL" id="JANJYJ010000005">
    <property type="protein sequence ID" value="KAK3213362.1"/>
    <property type="molecule type" value="Genomic_DNA"/>
</dbReference>
<evidence type="ECO:0000256" key="5">
    <source>
        <dbReference type="ARBA" id="ARBA00022729"/>
    </source>
</evidence>
<dbReference type="Gene3D" id="3.30.200.20">
    <property type="entry name" value="Phosphorylase Kinase, domain 1"/>
    <property type="match status" value="1"/>
</dbReference>
<evidence type="ECO:0000256" key="10">
    <source>
        <dbReference type="SAM" id="MobiDB-lite"/>
    </source>
</evidence>
<evidence type="ECO:0000256" key="7">
    <source>
        <dbReference type="ARBA" id="ARBA00022989"/>
    </source>
</evidence>
<reference evidence="14" key="1">
    <citation type="journal article" date="2023" name="Plant J.">
        <title>Genome sequences and population genomics provide insights into the demographic history, inbreeding, and mutation load of two 'living fossil' tree species of Dipteronia.</title>
        <authorList>
            <person name="Feng Y."/>
            <person name="Comes H.P."/>
            <person name="Chen J."/>
            <person name="Zhu S."/>
            <person name="Lu R."/>
            <person name="Zhang X."/>
            <person name="Li P."/>
            <person name="Qiu J."/>
            <person name="Olsen K.M."/>
            <person name="Qiu Y."/>
        </authorList>
    </citation>
    <scope>NUCLEOTIDE SEQUENCE</scope>
    <source>
        <strain evidence="14">NBL</strain>
    </source>
</reference>
<dbReference type="Gene3D" id="1.10.510.10">
    <property type="entry name" value="Transferase(Phosphotransferase) domain 1"/>
    <property type="match status" value="1"/>
</dbReference>
<dbReference type="SUPFAM" id="SSF52058">
    <property type="entry name" value="L domain-like"/>
    <property type="match status" value="1"/>
</dbReference>
<evidence type="ECO:0000256" key="11">
    <source>
        <dbReference type="SAM" id="Phobius"/>
    </source>
</evidence>
<keyword evidence="15" id="KW-1185">Reference proteome</keyword>
<keyword evidence="8 11" id="KW-0472">Membrane</keyword>
<dbReference type="SUPFAM" id="SSF56112">
    <property type="entry name" value="Protein kinase-like (PK-like)"/>
    <property type="match status" value="1"/>
</dbReference>
<sequence length="634" mass="70016">MAAVRRRLLLLLLFLFLFLCFINLASSVSDVESLLKLKKSFDKSPAALDSWDAKSNDACADQWFGIVCFNNVVTGLRLQDMSLSGTIDVEALRGIPGLRTISLVNNNFSGSLPEFNKLGALKALFLSKNQFSGEIPNDFFSPMGSLKKLWLDRNKFTGKIPESIMKLRNLIELHLESNQFSGSIPPLKQPTLVTSLDLSNNKLEGEIPESFSKFKANSFAKNDGLCGKQVEKDCKAAEAGDQANAAGDNNHGSSKTGIGIGVIAFLIFCIFLFVILAKKRRDHDDFSVLGKEPLNHDQVVQVHVPRESSTTTKRASSRKGGGGDSQRLRSGSRRGKNGMGDLEMVNDEKGSFGLPDLMKAAAEVLGNGGLGSAYKAVMGNGLSVVVKRMREMNRLTRDQFHVEMKRLGGLRHPNILTPLAYHYRREEKLVVSEYMPKGSLLYVLHGDRGICHSQLSWPTRMNIIKGIANGLGFLHSEFASFDLPHGNLKSSNVLLDENYEPQLSDYAFHPLINPNSAAQAMFAYKTPEYTQFQQVSHKSDVYCLGIIILETLTGKFPSQYLSNGKGGTDVVQWVHSSISEDRETELIDPEISNDANSLGMMVKLLQIGADCTESDVQQRLDMSEAIRKIEEIQV</sequence>
<evidence type="ECO:0000256" key="8">
    <source>
        <dbReference type="ARBA" id="ARBA00023136"/>
    </source>
</evidence>
<feature type="domain" description="Protein kinase" evidence="13">
    <location>
        <begin position="359"/>
        <end position="634"/>
    </location>
</feature>
<evidence type="ECO:0000256" key="3">
    <source>
        <dbReference type="ARBA" id="ARBA00022614"/>
    </source>
</evidence>
<feature type="signal peptide" evidence="12">
    <location>
        <begin position="1"/>
        <end position="27"/>
    </location>
</feature>
<comment type="subcellular location">
    <subcellularLocation>
        <location evidence="1">Membrane</location>
        <topology evidence="1">Single-pass membrane protein</topology>
    </subcellularLocation>
</comment>
<accession>A0AAE0AHJ4</accession>
<evidence type="ECO:0000313" key="14">
    <source>
        <dbReference type="EMBL" id="KAK3213362.1"/>
    </source>
</evidence>
<evidence type="ECO:0000313" key="15">
    <source>
        <dbReference type="Proteomes" id="UP001281410"/>
    </source>
</evidence>
<feature type="transmembrane region" description="Helical" evidence="11">
    <location>
        <begin position="258"/>
        <end position="277"/>
    </location>
</feature>
<dbReference type="Gene3D" id="3.80.10.10">
    <property type="entry name" value="Ribonuclease Inhibitor"/>
    <property type="match status" value="2"/>
</dbReference>
<dbReference type="Pfam" id="PF08263">
    <property type="entry name" value="LRRNT_2"/>
    <property type="match status" value="1"/>
</dbReference>
<dbReference type="FunFam" id="1.10.510.10:FF:000480">
    <property type="entry name" value="Pollen receptor-like kinase 1"/>
    <property type="match status" value="1"/>
</dbReference>
<dbReference type="InterPro" id="IPR011009">
    <property type="entry name" value="Kinase-like_dom_sf"/>
</dbReference>
<evidence type="ECO:0000256" key="2">
    <source>
        <dbReference type="ARBA" id="ARBA00022553"/>
    </source>
</evidence>
<evidence type="ECO:0000256" key="9">
    <source>
        <dbReference type="ARBA" id="ARBA00023170"/>
    </source>
</evidence>
<dbReference type="PANTHER" id="PTHR48007:SF29">
    <property type="entry name" value="POLLEN RECEPTOR-LIKE KINASE 3"/>
    <property type="match status" value="1"/>
</dbReference>
<dbReference type="Pfam" id="PF00069">
    <property type="entry name" value="Pkinase"/>
    <property type="match status" value="1"/>
</dbReference>
<evidence type="ECO:0000256" key="12">
    <source>
        <dbReference type="SAM" id="SignalP"/>
    </source>
</evidence>
<organism evidence="14 15">
    <name type="scientific">Dipteronia sinensis</name>
    <dbReference type="NCBI Taxonomy" id="43782"/>
    <lineage>
        <taxon>Eukaryota</taxon>
        <taxon>Viridiplantae</taxon>
        <taxon>Streptophyta</taxon>
        <taxon>Embryophyta</taxon>
        <taxon>Tracheophyta</taxon>
        <taxon>Spermatophyta</taxon>
        <taxon>Magnoliopsida</taxon>
        <taxon>eudicotyledons</taxon>
        <taxon>Gunneridae</taxon>
        <taxon>Pentapetalae</taxon>
        <taxon>rosids</taxon>
        <taxon>malvids</taxon>
        <taxon>Sapindales</taxon>
        <taxon>Sapindaceae</taxon>
        <taxon>Hippocastanoideae</taxon>
        <taxon>Acereae</taxon>
        <taxon>Dipteronia</taxon>
    </lineage>
</organism>